<dbReference type="CDD" id="cd23507">
    <property type="entry name" value="hydrophobin_I"/>
    <property type="match status" value="1"/>
</dbReference>
<evidence type="ECO:0000256" key="1">
    <source>
        <dbReference type="ARBA" id="ARBA00004191"/>
    </source>
</evidence>
<protein>
    <recommendedName>
        <fullName evidence="6">Hydrophobin</fullName>
    </recommendedName>
</protein>
<dbReference type="OrthoDB" id="2801305at2759"/>
<keyword evidence="5 6" id="KW-1015">Disulfide bond</keyword>
<evidence type="ECO:0000313" key="8">
    <source>
        <dbReference type="Proteomes" id="UP000292702"/>
    </source>
</evidence>
<keyword evidence="8" id="KW-1185">Reference proteome</keyword>
<dbReference type="SMART" id="SM00075">
    <property type="entry name" value="HYDRO"/>
    <property type="match status" value="1"/>
</dbReference>
<evidence type="ECO:0000256" key="4">
    <source>
        <dbReference type="ARBA" id="ARBA00022525"/>
    </source>
</evidence>
<dbReference type="InterPro" id="IPR001338">
    <property type="entry name" value="Class_I_Hydrophobin"/>
</dbReference>
<comment type="caution">
    <text evidence="7">The sequence shown here is derived from an EMBL/GenBank/DDBJ whole genome shotgun (WGS) entry which is preliminary data.</text>
</comment>
<keyword evidence="6" id="KW-0732">Signal</keyword>
<feature type="signal peptide" evidence="6">
    <location>
        <begin position="1"/>
        <end position="18"/>
    </location>
</feature>
<feature type="chain" id="PRO_5021038992" description="Hydrophobin" evidence="6">
    <location>
        <begin position="19"/>
        <end position="134"/>
    </location>
</feature>
<accession>A0A4R0RP80</accession>
<dbReference type="AlphaFoldDB" id="A0A4R0RP80"/>
<gene>
    <name evidence="7" type="ORF">EIP91_004427</name>
</gene>
<sequence length="134" mass="13045">MFPRLNLLIVAYAAVVSAVPSVIPGRPALLGSSAPPGSSSGSGSINVSQCGAGKVQCCESVHPAGAPAAVHTLGLLGVVLQNVNVPVGLTCTPISVIHIGGLASACNAQAVCCEDNTYGALGANIGCTPVDLGL</sequence>
<dbReference type="GO" id="GO:0009277">
    <property type="term" value="C:fungal-type cell wall"/>
    <property type="evidence" value="ECO:0007669"/>
    <property type="project" value="InterPro"/>
</dbReference>
<dbReference type="STRING" id="92696.A0A4R0RP80"/>
<evidence type="ECO:0000256" key="2">
    <source>
        <dbReference type="ARBA" id="ARBA00010446"/>
    </source>
</evidence>
<keyword evidence="4 6" id="KW-0964">Secreted</keyword>
<dbReference type="Pfam" id="PF01185">
    <property type="entry name" value="Hydrophobin"/>
    <property type="match status" value="1"/>
</dbReference>
<comment type="subcellular location">
    <subcellularLocation>
        <location evidence="1 6">Secreted</location>
        <location evidence="1 6">Cell wall</location>
    </subcellularLocation>
</comment>
<keyword evidence="3 6" id="KW-0134">Cell wall</keyword>
<evidence type="ECO:0000256" key="6">
    <source>
        <dbReference type="RuleBase" id="RU365009"/>
    </source>
</evidence>
<dbReference type="EMBL" id="RWJN01000250">
    <property type="protein sequence ID" value="TCD64194.1"/>
    <property type="molecule type" value="Genomic_DNA"/>
</dbReference>
<evidence type="ECO:0000313" key="7">
    <source>
        <dbReference type="EMBL" id="TCD64194.1"/>
    </source>
</evidence>
<reference evidence="7 8" key="1">
    <citation type="submission" date="2018-11" db="EMBL/GenBank/DDBJ databases">
        <title>Genome assembly of Steccherinum ochraceum LE-BIN_3174, the white-rot fungus of the Steccherinaceae family (The Residual Polyporoid clade, Polyporales, Basidiomycota).</title>
        <authorList>
            <person name="Fedorova T.V."/>
            <person name="Glazunova O.A."/>
            <person name="Landesman E.O."/>
            <person name="Moiseenko K.V."/>
            <person name="Psurtseva N.V."/>
            <person name="Savinova O.S."/>
            <person name="Shakhova N.V."/>
            <person name="Tyazhelova T.V."/>
            <person name="Vasina D.V."/>
        </authorList>
    </citation>
    <scope>NUCLEOTIDE SEQUENCE [LARGE SCALE GENOMIC DNA]</scope>
    <source>
        <strain evidence="7 8">LE-BIN_3174</strain>
    </source>
</reference>
<dbReference type="GO" id="GO:0005199">
    <property type="term" value="F:structural constituent of cell wall"/>
    <property type="evidence" value="ECO:0007669"/>
    <property type="project" value="InterPro"/>
</dbReference>
<evidence type="ECO:0000256" key="3">
    <source>
        <dbReference type="ARBA" id="ARBA00022512"/>
    </source>
</evidence>
<name>A0A4R0RP80_9APHY</name>
<evidence type="ECO:0000256" key="5">
    <source>
        <dbReference type="ARBA" id="ARBA00023157"/>
    </source>
</evidence>
<comment type="similarity">
    <text evidence="2 6">Belongs to the fungal hydrophobin family.</text>
</comment>
<dbReference type="Proteomes" id="UP000292702">
    <property type="component" value="Unassembled WGS sequence"/>
</dbReference>
<organism evidence="7 8">
    <name type="scientific">Steccherinum ochraceum</name>
    <dbReference type="NCBI Taxonomy" id="92696"/>
    <lineage>
        <taxon>Eukaryota</taxon>
        <taxon>Fungi</taxon>
        <taxon>Dikarya</taxon>
        <taxon>Basidiomycota</taxon>
        <taxon>Agaricomycotina</taxon>
        <taxon>Agaricomycetes</taxon>
        <taxon>Polyporales</taxon>
        <taxon>Steccherinaceae</taxon>
        <taxon>Steccherinum</taxon>
    </lineage>
</organism>
<proteinExistence type="inferred from homology"/>